<gene>
    <name evidence="14" type="ORF">C8D90_11098</name>
</gene>
<dbReference type="GO" id="GO:0005737">
    <property type="term" value="C:cytoplasm"/>
    <property type="evidence" value="ECO:0007669"/>
    <property type="project" value="UniProtKB-SubCell"/>
</dbReference>
<dbReference type="InterPro" id="IPR013968">
    <property type="entry name" value="PKS_KR"/>
</dbReference>
<keyword evidence="15" id="KW-1185">Reference proteome</keyword>
<dbReference type="PANTHER" id="PTHR43775:SF37">
    <property type="entry name" value="SI:DKEY-61P9.11"/>
    <property type="match status" value="1"/>
</dbReference>
<dbReference type="PROSITE" id="PS00606">
    <property type="entry name" value="KS3_1"/>
    <property type="match status" value="1"/>
</dbReference>
<evidence type="ECO:0000256" key="11">
    <source>
        <dbReference type="SAM" id="MobiDB-lite"/>
    </source>
</evidence>
<dbReference type="SUPFAM" id="SSF53335">
    <property type="entry name" value="S-adenosyl-L-methionine-dependent methyltransferases"/>
    <property type="match status" value="1"/>
</dbReference>
<evidence type="ECO:0000256" key="8">
    <source>
        <dbReference type="ARBA" id="ARBA00022679"/>
    </source>
</evidence>
<organism evidence="14 15">
    <name type="scientific">Enterobacillus tribolii</name>
    <dbReference type="NCBI Taxonomy" id="1487935"/>
    <lineage>
        <taxon>Bacteria</taxon>
        <taxon>Pseudomonadati</taxon>
        <taxon>Pseudomonadota</taxon>
        <taxon>Gammaproteobacteria</taxon>
        <taxon>Enterobacterales</taxon>
        <taxon>Hafniaceae</taxon>
        <taxon>Enterobacillus</taxon>
    </lineage>
</organism>
<evidence type="ECO:0000256" key="2">
    <source>
        <dbReference type="ARBA" id="ARBA00004792"/>
    </source>
</evidence>
<dbReference type="GO" id="GO:0071770">
    <property type="term" value="P:DIM/DIP cell wall layer assembly"/>
    <property type="evidence" value="ECO:0007669"/>
    <property type="project" value="TreeGrafter"/>
</dbReference>
<dbReference type="GO" id="GO:0006633">
    <property type="term" value="P:fatty acid biosynthetic process"/>
    <property type="evidence" value="ECO:0007669"/>
    <property type="project" value="UniProtKB-UniPathway"/>
</dbReference>
<evidence type="ECO:0000259" key="13">
    <source>
        <dbReference type="PROSITE" id="PS52004"/>
    </source>
</evidence>
<dbReference type="PROSITE" id="PS00012">
    <property type="entry name" value="PHOSPHOPANTETHEINE"/>
    <property type="match status" value="1"/>
</dbReference>
<dbReference type="InterPro" id="IPR014030">
    <property type="entry name" value="Ketoacyl_synth_N"/>
</dbReference>
<keyword evidence="9" id="KW-0677">Repeat</keyword>
<sequence length="1691" mass="183816">MNTKGQAVQASNHTQQSLSPQITPAFPGLTGEVLLTPVWQVASGDDTPWPEPVDIALDEKADAGAISRAVKALASPEHLLWRVGGAGDLALTGLRLIQSLLAEGYGDRPLMFTVITRGAQAVRRQERAEPQQAAVHGLIGALAKEYPHWRIRLLDLPVDQVAEDIPWQTCPADPLGDARVWREGRWYRLRLLPCRPFEPNGEAFRRAGVYVVLGGAGGIGLAFSEYLIRRYQAQMVWLGRRPEDETITAQCERLAALGPRPLYLQADATDREQLELAYQVLKVQFPRINGLVHSAIVLADQTLAVMDEARFSAALQAKCATAHNFDAVFGHEPLDFQLYFSSLQSFTKAPGQANYAAGCCYADAFAHNLGERPYPVKTIHWGYWGSIGVVASPFYREQMAKQGVDSIEPPEAMATLERLLTGPFTWLGLIKTLRDDAFPLLVDRQADWIALAQGSPEVTLPPLSMTAAIQTTQPIIPQLMTLEQHLAVLLHTQLSGLGWLDIRNDIPLPYQRWRSAALMLLDKAGILPDHPVTDLAQAWEAWEHYCRSVQQTPGLSTQIQLAEATMRALPDILTGKKNATEVMFPQGSMKLVEGIYHQHPVSNSFNTLLTDALTAWLEASVQQRPDAHFRILEIGAGTGGTSREIFSRLKPWAARIDEYAYTDVSEAFLRHARTHYAQQMPALVTRRLNIEQSPAGQDFIPASYDIIVATNVLHATSDIRRTLRHCKSLLKRQGLLLINEVSVASLFSHVTFGLLDGWWLFEDSSLRLPGSPVLAAETWRRLLTESGFTGVALPAAELSEAGQQIVTGFSDGIIQLPASQAASGSPKTSAVQDALTPQSSGSAIRAVKRMREMVAEMLNIPPHKINPAVPLGSYGVDSIMALQLSKRLGNIFTDTSATLLFEYPTIEKLANYFAATQQTALERWLDEASGGEASGGEAASPQARPRRIRRRFSSQTATETLLSPPSDGIAVIGISGRYPRAADLTQFWHNLEQGIDCITRVPAQRWGEAFAQQGGFIDDIACFDPLFFHILPREAELMDPQERLFLQCAWHVIEDAGYTPRSLSPQNRVGVFVGVMNNAYSAQPGHWSIANRVSFTLDFRGPSMAVDTACSSSLSAIHLALDSLAKGRIDCAIAGGVNLIADTRQFETLSGLNMLSADNRCRSFGAGAEGFADAEGIGAVLLKPLARAVADGDHIYGVIKGSALNHGGRTGGYTVPNPKAQAEMIGQALHDAGVNPRSVSYIEAHGTGTALGDPIEISGLSEAFGLQTQDKQFCAIGSVKSNIGHCESAAGIAGLTKVLLQMHHGKRVKSLHSEALNPHIDFSRTPFVVQQHNDDWPRPCVTINGITREYPRIAGISSFGAGGANAHLIIEEYTGAAGAETPANDAELIVLSARTQDALLEQVARLHTFAAQHDVNLADLAYTLQTGREAMACRLALLVDSRQQLLLGLQALKDGEVPPQIPVWQGETGSGQDTLEIMMMDNASHAVPEGTGGADKCRWLAGRWIQGGNVDWALLWGETKPKRLSLPGYPFARESYWQPAFLHRANATGKAGEPTGADEMILAAPYWVEQPLQATEPAGDVCLFSCDVSLGEACVRLTAEGSPAQRYTQYAEQLMTHLQERLAQPGGKPLSIALVVDARDGESVAEGLHALLRSVEQEYLHLRCQTLLLDRDALSDADALAALLDAEAAAA</sequence>
<dbReference type="InterPro" id="IPR009081">
    <property type="entry name" value="PP-bd_ACP"/>
</dbReference>
<evidence type="ECO:0000256" key="7">
    <source>
        <dbReference type="ARBA" id="ARBA00022553"/>
    </source>
</evidence>
<comment type="pathway">
    <text evidence="2">Antibiotic biosynthesis.</text>
</comment>
<dbReference type="PROSITE" id="PS52004">
    <property type="entry name" value="KS3_2"/>
    <property type="match status" value="1"/>
</dbReference>
<dbReference type="Gene3D" id="1.10.1240.100">
    <property type="match status" value="1"/>
</dbReference>
<dbReference type="Proteomes" id="UP000254848">
    <property type="component" value="Unassembled WGS sequence"/>
</dbReference>
<evidence type="ECO:0000313" key="14">
    <source>
        <dbReference type="EMBL" id="RDK86824.1"/>
    </source>
</evidence>
<feature type="compositionally biased region" description="Low complexity" evidence="11">
    <location>
        <begin position="927"/>
        <end position="940"/>
    </location>
</feature>
<dbReference type="InterPro" id="IPR013217">
    <property type="entry name" value="Methyltransf_12"/>
</dbReference>
<proteinExistence type="inferred from homology"/>
<evidence type="ECO:0000256" key="3">
    <source>
        <dbReference type="ARBA" id="ARBA00005194"/>
    </source>
</evidence>
<evidence type="ECO:0000256" key="6">
    <source>
        <dbReference type="ARBA" id="ARBA00022490"/>
    </source>
</evidence>
<comment type="similarity">
    <text evidence="4">Belongs to the short-chain dehydrogenases/reductases (SDR) family.</text>
</comment>
<comment type="caution">
    <text evidence="14">The sequence shown here is derived from an EMBL/GenBank/DDBJ whole genome shotgun (WGS) entry which is preliminary data.</text>
</comment>
<feature type="region of interest" description="Disordered" evidence="11">
    <location>
        <begin position="1"/>
        <end position="22"/>
    </location>
</feature>
<comment type="pathway">
    <text evidence="3">Lipid metabolism; fatty acid biosynthesis.</text>
</comment>
<dbReference type="OrthoDB" id="9808564at2"/>
<dbReference type="SUPFAM" id="SSF51735">
    <property type="entry name" value="NAD(P)-binding Rossmann-fold domains"/>
    <property type="match status" value="2"/>
</dbReference>
<evidence type="ECO:0000256" key="9">
    <source>
        <dbReference type="ARBA" id="ARBA00022737"/>
    </source>
</evidence>
<dbReference type="InterPro" id="IPR057326">
    <property type="entry name" value="KR_dom"/>
</dbReference>
<dbReference type="PANTHER" id="PTHR43775">
    <property type="entry name" value="FATTY ACID SYNTHASE"/>
    <property type="match status" value="1"/>
</dbReference>
<dbReference type="UniPathway" id="UPA00094"/>
<dbReference type="Pfam" id="PF08242">
    <property type="entry name" value="Methyltransf_12"/>
    <property type="match status" value="1"/>
</dbReference>
<dbReference type="InterPro" id="IPR036736">
    <property type="entry name" value="ACP-like_sf"/>
</dbReference>
<feature type="domain" description="Ketosynthase family 3 (KS3)" evidence="13">
    <location>
        <begin position="966"/>
        <end position="1372"/>
    </location>
</feature>
<dbReference type="CDD" id="cd00833">
    <property type="entry name" value="PKS"/>
    <property type="match status" value="1"/>
</dbReference>
<dbReference type="SMART" id="SM00822">
    <property type="entry name" value="PKS_KR"/>
    <property type="match status" value="1"/>
</dbReference>
<dbReference type="Pfam" id="PF22336">
    <property type="entry name" value="RhiE-like_linker"/>
    <property type="match status" value="1"/>
</dbReference>
<evidence type="ECO:0000256" key="10">
    <source>
        <dbReference type="ARBA" id="ARBA00023268"/>
    </source>
</evidence>
<dbReference type="InterPro" id="IPR029063">
    <property type="entry name" value="SAM-dependent_MTases_sf"/>
</dbReference>
<dbReference type="InterPro" id="IPR016039">
    <property type="entry name" value="Thiolase-like"/>
</dbReference>
<dbReference type="SMART" id="SM00823">
    <property type="entry name" value="PKS_PP"/>
    <property type="match status" value="1"/>
</dbReference>
<dbReference type="Pfam" id="PF00109">
    <property type="entry name" value="ketoacyl-synt"/>
    <property type="match status" value="1"/>
</dbReference>
<name>A0A370QEN2_9GAMM</name>
<dbReference type="EMBL" id="QRAP01000010">
    <property type="protein sequence ID" value="RDK86824.1"/>
    <property type="molecule type" value="Genomic_DNA"/>
</dbReference>
<dbReference type="Pfam" id="PF08659">
    <property type="entry name" value="KR"/>
    <property type="match status" value="1"/>
</dbReference>
<dbReference type="GO" id="GO:0005886">
    <property type="term" value="C:plasma membrane"/>
    <property type="evidence" value="ECO:0007669"/>
    <property type="project" value="TreeGrafter"/>
</dbReference>
<dbReference type="Gene3D" id="1.10.1200.10">
    <property type="entry name" value="ACP-like"/>
    <property type="match status" value="1"/>
</dbReference>
<dbReference type="InterPro" id="IPR050091">
    <property type="entry name" value="PKS_NRPS_Biosynth_Enz"/>
</dbReference>
<dbReference type="InterPro" id="IPR006162">
    <property type="entry name" value="Ppantetheine_attach_site"/>
</dbReference>
<evidence type="ECO:0000256" key="1">
    <source>
        <dbReference type="ARBA" id="ARBA00004496"/>
    </source>
</evidence>
<dbReference type="CDD" id="cd02440">
    <property type="entry name" value="AdoMet_MTases"/>
    <property type="match status" value="1"/>
</dbReference>
<dbReference type="CDD" id="cd08953">
    <property type="entry name" value="KR_2_SDR_x"/>
    <property type="match status" value="1"/>
</dbReference>
<dbReference type="PROSITE" id="PS50075">
    <property type="entry name" value="CARRIER"/>
    <property type="match status" value="1"/>
</dbReference>
<keyword evidence="8" id="KW-0808">Transferase</keyword>
<dbReference type="SMART" id="SM00825">
    <property type="entry name" value="PKS_KS"/>
    <property type="match status" value="1"/>
</dbReference>
<dbReference type="GO" id="GO:0004315">
    <property type="term" value="F:3-oxoacyl-[acyl-carrier-protein] synthase activity"/>
    <property type="evidence" value="ECO:0007669"/>
    <property type="project" value="InterPro"/>
</dbReference>
<accession>A0A370QEN2</accession>
<comment type="subcellular location">
    <subcellularLocation>
        <location evidence="1">Cytoplasm</location>
    </subcellularLocation>
</comment>
<dbReference type="Pfam" id="PF00550">
    <property type="entry name" value="PP-binding"/>
    <property type="match status" value="1"/>
</dbReference>
<feature type="non-terminal residue" evidence="14">
    <location>
        <position position="1691"/>
    </location>
</feature>
<feature type="region of interest" description="Disordered" evidence="11">
    <location>
        <begin position="927"/>
        <end position="947"/>
    </location>
</feature>
<keyword evidence="5" id="KW-0596">Phosphopantetheine</keyword>
<evidence type="ECO:0000259" key="12">
    <source>
        <dbReference type="PROSITE" id="PS50075"/>
    </source>
</evidence>
<reference evidence="14 15" key="1">
    <citation type="submission" date="2018-07" db="EMBL/GenBank/DDBJ databases">
        <title>Genomic Encyclopedia of Type Strains, Phase IV (KMG-IV): sequencing the most valuable type-strain genomes for metagenomic binning, comparative biology and taxonomic classification.</title>
        <authorList>
            <person name="Goeker M."/>
        </authorList>
    </citation>
    <scope>NUCLEOTIDE SEQUENCE [LARGE SCALE GENOMIC DNA]</scope>
    <source>
        <strain evidence="14 15">DSM 103736</strain>
    </source>
</reference>
<evidence type="ECO:0000256" key="4">
    <source>
        <dbReference type="ARBA" id="ARBA00006484"/>
    </source>
</evidence>
<dbReference type="SUPFAM" id="SSF53901">
    <property type="entry name" value="Thiolase-like"/>
    <property type="match status" value="1"/>
</dbReference>
<keyword evidence="7" id="KW-0597">Phosphoprotein</keyword>
<protein>
    <submittedName>
        <fullName evidence="14">Phosphopantetheine binding protein</fullName>
    </submittedName>
</protein>
<dbReference type="InterPro" id="IPR054514">
    <property type="entry name" value="RhiE-like_linker"/>
</dbReference>
<dbReference type="SMART" id="SM01294">
    <property type="entry name" value="PKS_PP_betabranch"/>
    <property type="match status" value="1"/>
</dbReference>
<dbReference type="Gene3D" id="3.40.47.10">
    <property type="match status" value="1"/>
</dbReference>
<dbReference type="InterPro" id="IPR020841">
    <property type="entry name" value="PKS_Beta-ketoAc_synthase_dom"/>
</dbReference>
<dbReference type="RefSeq" id="WP_115459963.1">
    <property type="nucleotide sequence ID" value="NZ_QRAP01000010.1"/>
</dbReference>
<dbReference type="SUPFAM" id="SSF47336">
    <property type="entry name" value="ACP-like"/>
    <property type="match status" value="1"/>
</dbReference>
<dbReference type="Gene3D" id="3.40.50.150">
    <property type="entry name" value="Vaccinia Virus protein VP39"/>
    <property type="match status" value="1"/>
</dbReference>
<dbReference type="Pfam" id="PF02801">
    <property type="entry name" value="Ketoacyl-synt_C"/>
    <property type="match status" value="1"/>
</dbReference>
<dbReference type="GO" id="GO:0031177">
    <property type="term" value="F:phosphopantetheine binding"/>
    <property type="evidence" value="ECO:0007669"/>
    <property type="project" value="InterPro"/>
</dbReference>
<dbReference type="InterPro" id="IPR014031">
    <property type="entry name" value="Ketoacyl_synth_C"/>
</dbReference>
<keyword evidence="6" id="KW-0963">Cytoplasm</keyword>
<dbReference type="InterPro" id="IPR018201">
    <property type="entry name" value="Ketoacyl_synth_AS"/>
</dbReference>
<evidence type="ECO:0000313" key="15">
    <source>
        <dbReference type="Proteomes" id="UP000254848"/>
    </source>
</evidence>
<dbReference type="InterPro" id="IPR020806">
    <property type="entry name" value="PKS_PP-bd"/>
</dbReference>
<dbReference type="GO" id="GO:0004312">
    <property type="term" value="F:fatty acid synthase activity"/>
    <property type="evidence" value="ECO:0007669"/>
    <property type="project" value="TreeGrafter"/>
</dbReference>
<dbReference type="Gene3D" id="3.40.50.720">
    <property type="entry name" value="NAD(P)-binding Rossmann-like Domain"/>
    <property type="match status" value="2"/>
</dbReference>
<feature type="domain" description="Carrier" evidence="12">
    <location>
        <begin position="841"/>
        <end position="917"/>
    </location>
</feature>
<keyword evidence="10" id="KW-0511">Multifunctional enzyme</keyword>
<evidence type="ECO:0000256" key="5">
    <source>
        <dbReference type="ARBA" id="ARBA00022450"/>
    </source>
</evidence>
<dbReference type="InterPro" id="IPR036291">
    <property type="entry name" value="NAD(P)-bd_dom_sf"/>
</dbReference>